<sequence>MLVYPYAKENLVPYRSFLSGGFFAFVFWVVFGIITRQSAGLLFGLTGLMAAVVGPGRALFRWHSEPTAKRQYATLLIIMVVVAVLGGFVTDEVIARYHLAKGECPIWLDFADRCRPA</sequence>
<keyword evidence="3" id="KW-1185">Reference proteome</keyword>
<evidence type="ECO:0000313" key="3">
    <source>
        <dbReference type="Proteomes" id="UP000198788"/>
    </source>
</evidence>
<accession>A0A1I6TQM0</accession>
<dbReference type="RefSeq" id="WP_092313831.1">
    <property type="nucleotide sequence ID" value="NZ_FOZV01000016.1"/>
</dbReference>
<evidence type="ECO:0000313" key="2">
    <source>
        <dbReference type="EMBL" id="SFS91470.1"/>
    </source>
</evidence>
<gene>
    <name evidence="2" type="ORF">SAMN05192570_0259</name>
</gene>
<feature type="transmembrane region" description="Helical" evidence="1">
    <location>
        <begin position="40"/>
        <end position="60"/>
    </location>
</feature>
<organism evidence="2 3">
    <name type="scientific">Brevundimonas viscosa</name>
    <dbReference type="NCBI Taxonomy" id="871741"/>
    <lineage>
        <taxon>Bacteria</taxon>
        <taxon>Pseudomonadati</taxon>
        <taxon>Pseudomonadota</taxon>
        <taxon>Alphaproteobacteria</taxon>
        <taxon>Caulobacterales</taxon>
        <taxon>Caulobacteraceae</taxon>
        <taxon>Brevundimonas</taxon>
    </lineage>
</organism>
<dbReference type="Proteomes" id="UP000198788">
    <property type="component" value="Unassembled WGS sequence"/>
</dbReference>
<proteinExistence type="predicted"/>
<protein>
    <submittedName>
        <fullName evidence="2">Uncharacterized protein</fullName>
    </submittedName>
</protein>
<name>A0A1I6TQM0_9CAUL</name>
<keyword evidence="1" id="KW-0472">Membrane</keyword>
<reference evidence="3" key="1">
    <citation type="submission" date="2016-10" db="EMBL/GenBank/DDBJ databases">
        <authorList>
            <person name="Varghese N."/>
            <person name="Submissions S."/>
        </authorList>
    </citation>
    <scope>NUCLEOTIDE SEQUENCE [LARGE SCALE GENOMIC DNA]</scope>
    <source>
        <strain evidence="3">CGMCC 1.10683</strain>
    </source>
</reference>
<keyword evidence="1" id="KW-1133">Transmembrane helix</keyword>
<dbReference type="AlphaFoldDB" id="A0A1I6TQM0"/>
<feature type="transmembrane region" description="Helical" evidence="1">
    <location>
        <begin position="12"/>
        <end position="34"/>
    </location>
</feature>
<keyword evidence="1" id="KW-0812">Transmembrane</keyword>
<feature type="transmembrane region" description="Helical" evidence="1">
    <location>
        <begin position="72"/>
        <end position="89"/>
    </location>
</feature>
<dbReference type="EMBL" id="FOZV01000016">
    <property type="protein sequence ID" value="SFS91470.1"/>
    <property type="molecule type" value="Genomic_DNA"/>
</dbReference>
<evidence type="ECO:0000256" key="1">
    <source>
        <dbReference type="SAM" id="Phobius"/>
    </source>
</evidence>